<accession>A0A8J6NXK8</accession>
<comment type="caution">
    <text evidence="10">The sequence shown here is derived from an EMBL/GenBank/DDBJ whole genome shotgun (WGS) entry which is preliminary data.</text>
</comment>
<dbReference type="Pfam" id="PF11967">
    <property type="entry name" value="RecO_N"/>
    <property type="match status" value="1"/>
</dbReference>
<evidence type="ECO:0000256" key="1">
    <source>
        <dbReference type="ARBA" id="ARBA00003065"/>
    </source>
</evidence>
<gene>
    <name evidence="8 10" type="primary">recO</name>
    <name evidence="10" type="ORF">H8D24_06315</name>
</gene>
<reference evidence="10 11" key="1">
    <citation type="submission" date="2020-08" db="EMBL/GenBank/DDBJ databases">
        <title>Bridging the membrane lipid divide: bacteria of the FCB group superphylum have the potential to synthesize archaeal ether lipids.</title>
        <authorList>
            <person name="Villanueva L."/>
            <person name="Von Meijenfeldt F.A.B."/>
            <person name="Westbye A.B."/>
            <person name="Yadav S."/>
            <person name="Hopmans E.C."/>
            <person name="Dutilh B.E."/>
            <person name="Sinninghe Damste J.S."/>
        </authorList>
    </citation>
    <scope>NUCLEOTIDE SEQUENCE [LARGE SCALE GENOMIC DNA]</scope>
    <source>
        <strain evidence="10">NIOZ-UU100</strain>
    </source>
</reference>
<dbReference type="Pfam" id="PF02565">
    <property type="entry name" value="RecO_C"/>
    <property type="match status" value="1"/>
</dbReference>
<dbReference type="AlphaFoldDB" id="A0A8J6NXK8"/>
<keyword evidence="6 8" id="KW-0234">DNA repair</keyword>
<dbReference type="PANTHER" id="PTHR33991">
    <property type="entry name" value="DNA REPAIR PROTEIN RECO"/>
    <property type="match status" value="1"/>
</dbReference>
<dbReference type="InterPro" id="IPR042242">
    <property type="entry name" value="RecO_C"/>
</dbReference>
<dbReference type="GO" id="GO:0043590">
    <property type="term" value="C:bacterial nucleoid"/>
    <property type="evidence" value="ECO:0007669"/>
    <property type="project" value="TreeGrafter"/>
</dbReference>
<proteinExistence type="inferred from homology"/>
<dbReference type="GO" id="GO:0006310">
    <property type="term" value="P:DNA recombination"/>
    <property type="evidence" value="ECO:0007669"/>
    <property type="project" value="UniProtKB-UniRule"/>
</dbReference>
<organism evidence="10 11">
    <name type="scientific">Candidatus Thiopontia autotrophica</name>
    <dbReference type="NCBI Taxonomy" id="2841688"/>
    <lineage>
        <taxon>Bacteria</taxon>
        <taxon>Pseudomonadati</taxon>
        <taxon>Pseudomonadota</taxon>
        <taxon>Gammaproteobacteria</taxon>
        <taxon>Candidatus Thiopontia</taxon>
    </lineage>
</organism>
<evidence type="ECO:0000256" key="8">
    <source>
        <dbReference type="HAMAP-Rule" id="MF_00201"/>
    </source>
</evidence>
<dbReference type="InterPro" id="IPR037278">
    <property type="entry name" value="ARFGAP/RecO"/>
</dbReference>
<dbReference type="InterPro" id="IPR012340">
    <property type="entry name" value="NA-bd_OB-fold"/>
</dbReference>
<name>A0A8J6NXK8_9GAMM</name>
<dbReference type="Gene3D" id="1.20.1440.120">
    <property type="entry name" value="Recombination protein O, C-terminal domain"/>
    <property type="match status" value="1"/>
</dbReference>
<protein>
    <recommendedName>
        <fullName evidence="3 8">DNA repair protein RecO</fullName>
    </recommendedName>
    <alternativeName>
        <fullName evidence="7 8">Recombination protein O</fullName>
    </alternativeName>
</protein>
<dbReference type="EMBL" id="JACNFK010000031">
    <property type="protein sequence ID" value="MBC8520001.1"/>
    <property type="molecule type" value="Genomic_DNA"/>
</dbReference>
<dbReference type="HAMAP" id="MF_00201">
    <property type="entry name" value="RecO"/>
    <property type="match status" value="1"/>
</dbReference>
<evidence type="ECO:0000313" key="10">
    <source>
        <dbReference type="EMBL" id="MBC8520001.1"/>
    </source>
</evidence>
<evidence type="ECO:0000256" key="3">
    <source>
        <dbReference type="ARBA" id="ARBA00021310"/>
    </source>
</evidence>
<dbReference type="Gene3D" id="2.40.50.140">
    <property type="entry name" value="Nucleic acid-binding proteins"/>
    <property type="match status" value="1"/>
</dbReference>
<dbReference type="SUPFAM" id="SSF57863">
    <property type="entry name" value="ArfGap/RecO-like zinc finger"/>
    <property type="match status" value="1"/>
</dbReference>
<evidence type="ECO:0000256" key="2">
    <source>
        <dbReference type="ARBA" id="ARBA00007452"/>
    </source>
</evidence>
<dbReference type="InterPro" id="IPR022572">
    <property type="entry name" value="DNA_rep/recomb_RecO_N"/>
</dbReference>
<dbReference type="GO" id="GO:0006302">
    <property type="term" value="P:double-strand break repair"/>
    <property type="evidence" value="ECO:0007669"/>
    <property type="project" value="TreeGrafter"/>
</dbReference>
<dbReference type="SUPFAM" id="SSF50249">
    <property type="entry name" value="Nucleic acid-binding proteins"/>
    <property type="match status" value="1"/>
</dbReference>
<evidence type="ECO:0000256" key="4">
    <source>
        <dbReference type="ARBA" id="ARBA00022763"/>
    </source>
</evidence>
<dbReference type="PANTHER" id="PTHR33991:SF1">
    <property type="entry name" value="DNA REPAIR PROTEIN RECO"/>
    <property type="match status" value="1"/>
</dbReference>
<evidence type="ECO:0000313" key="11">
    <source>
        <dbReference type="Proteomes" id="UP000654401"/>
    </source>
</evidence>
<dbReference type="NCBIfam" id="TIGR00613">
    <property type="entry name" value="reco"/>
    <property type="match status" value="1"/>
</dbReference>
<sequence length="248" mass="27919">MAEASRNSRDKFHRAFVLHARPFRNTSQIIDLFTDDEGRVSVVARGATRGGARGRSPLSVQLQPFALLQVSWSGRGELYTLNRTEVVGRSYSLQGRRTLCGLYANELLVRLLHRGDPHVKLFEQYGELLHSLDSGGDEACLLRAFEVQLLNAVGFGFDLQIDCAGVPIHSDQVYSYHPEEGMMPFSSSNEKAVTVMGKTLEWLRTTESKVEKRVMQEAKYLLRSAIDYHLPNDMLESRKLIAQYGALN</sequence>
<evidence type="ECO:0000256" key="6">
    <source>
        <dbReference type="ARBA" id="ARBA00023204"/>
    </source>
</evidence>
<evidence type="ECO:0000256" key="5">
    <source>
        <dbReference type="ARBA" id="ARBA00023172"/>
    </source>
</evidence>
<keyword evidence="5 8" id="KW-0233">DNA recombination</keyword>
<feature type="domain" description="DNA replication/recombination mediator RecO N-terminal" evidence="9">
    <location>
        <begin position="14"/>
        <end position="87"/>
    </location>
</feature>
<comment type="function">
    <text evidence="1 8">Involved in DNA repair and RecF pathway recombination.</text>
</comment>
<evidence type="ECO:0000256" key="7">
    <source>
        <dbReference type="ARBA" id="ARBA00033409"/>
    </source>
</evidence>
<evidence type="ECO:0000259" key="9">
    <source>
        <dbReference type="Pfam" id="PF11967"/>
    </source>
</evidence>
<keyword evidence="4 8" id="KW-0227">DNA damage</keyword>
<dbReference type="InterPro" id="IPR003717">
    <property type="entry name" value="RecO"/>
</dbReference>
<comment type="similarity">
    <text evidence="2 8">Belongs to the RecO family.</text>
</comment>
<dbReference type="Proteomes" id="UP000654401">
    <property type="component" value="Unassembled WGS sequence"/>
</dbReference>